<dbReference type="OrthoDB" id="419768at2759"/>
<protein>
    <recommendedName>
        <fullName evidence="3">C2 domain-containing protein</fullName>
    </recommendedName>
</protein>
<evidence type="ECO:0000313" key="2">
    <source>
        <dbReference type="Proteomes" id="UP000198341"/>
    </source>
</evidence>
<evidence type="ECO:0008006" key="3">
    <source>
        <dbReference type="Google" id="ProtNLM"/>
    </source>
</evidence>
<sequence length="150" mass="16941">MICNNYNQFFFYIPVVGDGKYELKIEATSCNIKKIDLKFYGIEKATCQVTIKCNGAEWKTSDERGLDPTWEQHVIFKINDPETDKISAVFHCAGIQLGDEQFYALDKLLKGKQTFKGLVVPGGKADMLFTAVDFGSEEAPEEDDAFMDFL</sequence>
<dbReference type="RefSeq" id="XP_007511987.1">
    <property type="nucleotide sequence ID" value="XM_007511925.1"/>
</dbReference>
<dbReference type="GeneID" id="19014944"/>
<gene>
    <name evidence="1" type="ORF">Bathy07g04550</name>
</gene>
<reference evidence="1 2" key="1">
    <citation type="submission" date="2011-10" db="EMBL/GenBank/DDBJ databases">
        <authorList>
            <person name="Genoscope - CEA"/>
        </authorList>
    </citation>
    <scope>NUCLEOTIDE SEQUENCE [LARGE SCALE GENOMIC DNA]</scope>
    <source>
        <strain evidence="1 2">RCC 1105</strain>
    </source>
</reference>
<evidence type="ECO:0000313" key="1">
    <source>
        <dbReference type="EMBL" id="CCO66075.1"/>
    </source>
</evidence>
<dbReference type="AlphaFoldDB" id="K8F1V4"/>
<dbReference type="EMBL" id="FO082272">
    <property type="protein sequence ID" value="CCO66075.1"/>
    <property type="molecule type" value="Genomic_DNA"/>
</dbReference>
<dbReference type="Proteomes" id="UP000198341">
    <property type="component" value="Chromosome 7"/>
</dbReference>
<dbReference type="KEGG" id="bpg:Bathy07g04550"/>
<accession>K8F1V4</accession>
<name>K8F1V4_9CHLO</name>
<keyword evidence="2" id="KW-1185">Reference proteome</keyword>
<organism evidence="1 2">
    <name type="scientific">Bathycoccus prasinos</name>
    <dbReference type="NCBI Taxonomy" id="41875"/>
    <lineage>
        <taxon>Eukaryota</taxon>
        <taxon>Viridiplantae</taxon>
        <taxon>Chlorophyta</taxon>
        <taxon>Mamiellophyceae</taxon>
        <taxon>Mamiellales</taxon>
        <taxon>Bathycoccaceae</taxon>
        <taxon>Bathycoccus</taxon>
    </lineage>
</organism>
<proteinExistence type="predicted"/>